<sequence>MPEHYQITEPRARCHGTPPQRSHPAASPSPASYGSPNPQQPPSGRRRPWPWRGTPPTSPSGSPPAPSSSRSCTAPPRPPRRRRAPRPPRTEEHPVWPGQARVPVAQHVAPDRAGRHGAAAHVLEQLLERHVRLPPPQEVPQRDHHVLGVPADVHHFAAIGVRGDGAREQGVWHVRVHEPRGRELLELGFLPVGEDLVEERDAVVGVEAEERVRLGSVVVVAGHGGEGERFEPGGAALGVAGEDHVVGPRDEAALEDHGAGHPVLGKPEGLVQPEIEAGLLLVGQSCHEIAELFLGWALRDCAVVDLRERDWAGLRDAGGGC</sequence>
<evidence type="ECO:0000256" key="1">
    <source>
        <dbReference type="SAM" id="MobiDB-lite"/>
    </source>
</evidence>
<proteinExistence type="predicted"/>
<dbReference type="Gramene" id="PNT74787">
    <property type="protein sequence ID" value="PNT74787"/>
    <property type="gene ID" value="BRADI_1g21922v3"/>
</dbReference>
<name>A0A2K2DKI3_BRADI</name>
<reference evidence="3" key="3">
    <citation type="submission" date="2018-08" db="UniProtKB">
        <authorList>
            <consortium name="EnsemblPlants"/>
        </authorList>
    </citation>
    <scope>IDENTIFICATION</scope>
    <source>
        <strain evidence="3">cv. Bd21</strain>
    </source>
</reference>
<accession>A0A2K2DKI3</accession>
<feature type="compositionally biased region" description="Low complexity" evidence="1">
    <location>
        <begin position="18"/>
        <end position="37"/>
    </location>
</feature>
<keyword evidence="4" id="KW-1185">Reference proteome</keyword>
<evidence type="ECO:0000313" key="4">
    <source>
        <dbReference type="Proteomes" id="UP000008810"/>
    </source>
</evidence>
<evidence type="ECO:0000313" key="2">
    <source>
        <dbReference type="EMBL" id="PNT74787.1"/>
    </source>
</evidence>
<feature type="region of interest" description="Disordered" evidence="1">
    <location>
        <begin position="1"/>
        <end position="101"/>
    </location>
</feature>
<dbReference type="Proteomes" id="UP000008810">
    <property type="component" value="Chromosome 1"/>
</dbReference>
<dbReference type="EMBL" id="CM000880">
    <property type="protein sequence ID" value="PNT74787.1"/>
    <property type="molecule type" value="Genomic_DNA"/>
</dbReference>
<dbReference type="ExpressionAtlas" id="A0A2K2DKI3">
    <property type="expression patterns" value="baseline and differential"/>
</dbReference>
<gene>
    <name evidence="2" type="ORF">BRADI_1g21922v3</name>
</gene>
<dbReference type="AlphaFoldDB" id="A0A2K2DKI3"/>
<organism evidence="2">
    <name type="scientific">Brachypodium distachyon</name>
    <name type="common">Purple false brome</name>
    <name type="synonym">Trachynia distachya</name>
    <dbReference type="NCBI Taxonomy" id="15368"/>
    <lineage>
        <taxon>Eukaryota</taxon>
        <taxon>Viridiplantae</taxon>
        <taxon>Streptophyta</taxon>
        <taxon>Embryophyta</taxon>
        <taxon>Tracheophyta</taxon>
        <taxon>Spermatophyta</taxon>
        <taxon>Magnoliopsida</taxon>
        <taxon>Liliopsida</taxon>
        <taxon>Poales</taxon>
        <taxon>Poaceae</taxon>
        <taxon>BOP clade</taxon>
        <taxon>Pooideae</taxon>
        <taxon>Stipodae</taxon>
        <taxon>Brachypodieae</taxon>
        <taxon>Brachypodium</taxon>
    </lineage>
</organism>
<reference evidence="2 3" key="1">
    <citation type="journal article" date="2010" name="Nature">
        <title>Genome sequencing and analysis of the model grass Brachypodium distachyon.</title>
        <authorList>
            <consortium name="International Brachypodium Initiative"/>
        </authorList>
    </citation>
    <scope>NUCLEOTIDE SEQUENCE [LARGE SCALE GENOMIC DNA]</scope>
    <source>
        <strain evidence="2 3">Bd21</strain>
    </source>
</reference>
<dbReference type="OrthoDB" id="10556631at2759"/>
<dbReference type="EnsemblPlants" id="PNT74787">
    <property type="protein sequence ID" value="PNT74787"/>
    <property type="gene ID" value="BRADI_1g21922v3"/>
</dbReference>
<protein>
    <submittedName>
        <fullName evidence="2 3">Uncharacterized protein</fullName>
    </submittedName>
</protein>
<feature type="compositionally biased region" description="Pro residues" evidence="1">
    <location>
        <begin position="56"/>
        <end position="66"/>
    </location>
</feature>
<dbReference type="InParanoid" id="A0A2K2DKI3"/>
<evidence type="ECO:0000313" key="3">
    <source>
        <dbReference type="EnsemblPlants" id="PNT74787"/>
    </source>
</evidence>
<reference evidence="2" key="2">
    <citation type="submission" date="2017-06" db="EMBL/GenBank/DDBJ databases">
        <title>WGS assembly of Brachypodium distachyon.</title>
        <authorList>
            <consortium name="The International Brachypodium Initiative"/>
            <person name="Lucas S."/>
            <person name="Harmon-Smith M."/>
            <person name="Lail K."/>
            <person name="Tice H."/>
            <person name="Grimwood J."/>
            <person name="Bruce D."/>
            <person name="Barry K."/>
            <person name="Shu S."/>
            <person name="Lindquist E."/>
            <person name="Wang M."/>
            <person name="Pitluck S."/>
            <person name="Vogel J.P."/>
            <person name="Garvin D.F."/>
            <person name="Mockler T.C."/>
            <person name="Schmutz J."/>
            <person name="Rokhsar D."/>
            <person name="Bevan M.W."/>
        </authorList>
    </citation>
    <scope>NUCLEOTIDE SEQUENCE</scope>
    <source>
        <strain evidence="2">Bd21</strain>
    </source>
</reference>